<comment type="caution">
    <text evidence="11">The sequence shown here is derived from an EMBL/GenBank/DDBJ whole genome shotgun (WGS) entry which is preliminary data.</text>
</comment>
<dbReference type="Pfam" id="PF02983">
    <property type="entry name" value="Pro_Al_protease"/>
    <property type="match status" value="1"/>
</dbReference>
<dbReference type="Proteomes" id="UP000660680">
    <property type="component" value="Unassembled WGS sequence"/>
</dbReference>
<evidence type="ECO:0000256" key="3">
    <source>
        <dbReference type="ARBA" id="ARBA00022729"/>
    </source>
</evidence>
<evidence type="ECO:0000256" key="1">
    <source>
        <dbReference type="ARBA" id="ARBA00007664"/>
    </source>
</evidence>
<evidence type="ECO:0000256" key="7">
    <source>
        <dbReference type="ARBA" id="ARBA00023157"/>
    </source>
</evidence>
<sequence length="466" mass="47464">MAAVVLAASFTAGAAQAEPTQEQAVLAAMERDLGLDAAAARARLTAERTAMGAERAVRSRVGPGKLGGAWFDAARGALVVAVTDPAAAAAVRGLGVETTLVALSQSTLDSTKARLDAEVATKPAAVPGWYVDVTTNSVVVKHRGPGEAARAWVRGAGVTGGVRFEQTWEQPRLAIDVVGGNRYWTSQYGCSVGFAVQGGFITAGHCGKVGETTTQPSGRFAGSSFPVDDMAFVRTDAGNTLIGAVNNYSGGRVAVEGSREAPVGSSICRSGGTTGWHCGTIRSRNATVDYGSQGKVYEAIETTACGEPGDSGGSAISGGQAQGVTSGAAGDCRGGAATTWYQPVPEILTRYGVTLLTTDGGGDPPGECGADRYSGSLSARQSAVQPTSGYYQAAAGTHRGCLTGPSGADFDLYLERWTGSGWAAAASGTSAAADEKVEYSGQAGYYRWRVHAYSGTGAYTLLAAKP</sequence>
<dbReference type="InterPro" id="IPR001254">
    <property type="entry name" value="Trypsin_dom"/>
</dbReference>
<feature type="signal peptide" evidence="8">
    <location>
        <begin position="1"/>
        <end position="17"/>
    </location>
</feature>
<name>A0A918GS42_9PSEU</name>
<dbReference type="SUPFAM" id="SSF50494">
    <property type="entry name" value="Trypsin-like serine proteases"/>
    <property type="match status" value="1"/>
</dbReference>
<dbReference type="EMBL" id="BMRB01000008">
    <property type="protein sequence ID" value="GGS56632.1"/>
    <property type="molecule type" value="Genomic_DNA"/>
</dbReference>
<keyword evidence="3 8" id="KW-0732">Signal</keyword>
<comment type="similarity">
    <text evidence="1">Belongs to the peptidase S1 family.</text>
</comment>
<dbReference type="GO" id="GO:0004252">
    <property type="term" value="F:serine-type endopeptidase activity"/>
    <property type="evidence" value="ECO:0007669"/>
    <property type="project" value="InterPro"/>
</dbReference>
<dbReference type="Pfam" id="PF00089">
    <property type="entry name" value="Trypsin"/>
    <property type="match status" value="1"/>
</dbReference>
<gene>
    <name evidence="11" type="ORF">GCM10010171_59540</name>
</gene>
<dbReference type="GO" id="GO:0005576">
    <property type="term" value="C:extracellular region"/>
    <property type="evidence" value="ECO:0007669"/>
    <property type="project" value="InterPro"/>
</dbReference>
<keyword evidence="4" id="KW-0378">Hydrolase</keyword>
<dbReference type="InterPro" id="IPR001316">
    <property type="entry name" value="Pept_S1A_streptogrisin"/>
</dbReference>
<accession>A0A918GS42</accession>
<reference evidence="11" key="1">
    <citation type="journal article" date="2014" name="Int. J. Syst. Evol. Microbiol.">
        <title>Complete genome sequence of Corynebacterium casei LMG S-19264T (=DSM 44701T), isolated from a smear-ripened cheese.</title>
        <authorList>
            <consortium name="US DOE Joint Genome Institute (JGI-PGF)"/>
            <person name="Walter F."/>
            <person name="Albersmeier A."/>
            <person name="Kalinowski J."/>
            <person name="Ruckert C."/>
        </authorList>
    </citation>
    <scope>NUCLEOTIDE SEQUENCE</scope>
    <source>
        <strain evidence="11">JCM 3276</strain>
    </source>
</reference>
<dbReference type="Gene3D" id="3.30.300.50">
    <property type="match status" value="2"/>
</dbReference>
<evidence type="ECO:0000256" key="4">
    <source>
        <dbReference type="ARBA" id="ARBA00022801"/>
    </source>
</evidence>
<reference evidence="11" key="2">
    <citation type="submission" date="2020-09" db="EMBL/GenBank/DDBJ databases">
        <authorList>
            <person name="Sun Q."/>
            <person name="Ohkuma M."/>
        </authorList>
    </citation>
    <scope>NUCLEOTIDE SEQUENCE</scope>
    <source>
        <strain evidence="11">JCM 3276</strain>
    </source>
</reference>
<evidence type="ECO:0000259" key="10">
    <source>
        <dbReference type="Pfam" id="PF02983"/>
    </source>
</evidence>
<dbReference type="InterPro" id="IPR009003">
    <property type="entry name" value="Peptidase_S1_PA"/>
</dbReference>
<feature type="domain" description="Peptidase S1" evidence="9">
    <location>
        <begin position="193"/>
        <end position="347"/>
    </location>
</feature>
<dbReference type="InterPro" id="IPR043504">
    <property type="entry name" value="Peptidase_S1_PA_chymotrypsin"/>
</dbReference>
<dbReference type="InterPro" id="IPR035070">
    <property type="entry name" value="Streptogrisin_prodomain"/>
</dbReference>
<evidence type="ECO:0000256" key="2">
    <source>
        <dbReference type="ARBA" id="ARBA00022670"/>
    </source>
</evidence>
<evidence type="ECO:0000256" key="6">
    <source>
        <dbReference type="ARBA" id="ARBA00023145"/>
    </source>
</evidence>
<dbReference type="InterPro" id="IPR004236">
    <property type="entry name" value="Pept_S1_alpha_lytic"/>
</dbReference>
<feature type="domain" description="Peptidase S1A alpha-lytic prodomain" evidence="10">
    <location>
        <begin position="104"/>
        <end position="159"/>
    </location>
</feature>
<keyword evidence="2 11" id="KW-0645">Protease</keyword>
<dbReference type="AlphaFoldDB" id="A0A918GS42"/>
<evidence type="ECO:0000256" key="5">
    <source>
        <dbReference type="ARBA" id="ARBA00022825"/>
    </source>
</evidence>
<dbReference type="GO" id="GO:0006508">
    <property type="term" value="P:proteolysis"/>
    <property type="evidence" value="ECO:0007669"/>
    <property type="project" value="UniProtKB-KW"/>
</dbReference>
<evidence type="ECO:0000256" key="8">
    <source>
        <dbReference type="SAM" id="SignalP"/>
    </source>
</evidence>
<keyword evidence="5" id="KW-0720">Serine protease</keyword>
<proteinExistence type="inferred from homology"/>
<organism evidence="11 12">
    <name type="scientific">Actinokineospora fastidiosa</name>
    <dbReference type="NCBI Taxonomy" id="1816"/>
    <lineage>
        <taxon>Bacteria</taxon>
        <taxon>Bacillati</taxon>
        <taxon>Actinomycetota</taxon>
        <taxon>Actinomycetes</taxon>
        <taxon>Pseudonocardiales</taxon>
        <taxon>Pseudonocardiaceae</taxon>
        <taxon>Actinokineospora</taxon>
    </lineage>
</organism>
<dbReference type="CDD" id="cd21112">
    <property type="entry name" value="alphaLP-like"/>
    <property type="match status" value="1"/>
</dbReference>
<protein>
    <submittedName>
        <fullName evidence="11">Serine protease</fullName>
    </submittedName>
</protein>
<dbReference type="PRINTS" id="PR00861">
    <property type="entry name" value="ALYTICPTASE"/>
</dbReference>
<feature type="chain" id="PRO_5036895472" evidence="8">
    <location>
        <begin position="18"/>
        <end position="466"/>
    </location>
</feature>
<keyword evidence="7" id="KW-1015">Disulfide bond</keyword>
<evidence type="ECO:0000313" key="12">
    <source>
        <dbReference type="Proteomes" id="UP000660680"/>
    </source>
</evidence>
<dbReference type="Gene3D" id="2.60.120.380">
    <property type="match status" value="1"/>
</dbReference>
<keyword evidence="6" id="KW-0865">Zymogen</keyword>
<evidence type="ECO:0000259" key="9">
    <source>
        <dbReference type="Pfam" id="PF00089"/>
    </source>
</evidence>
<keyword evidence="12" id="KW-1185">Reference proteome</keyword>
<dbReference type="Gene3D" id="2.40.10.10">
    <property type="entry name" value="Trypsin-like serine proteases"/>
    <property type="match status" value="2"/>
</dbReference>
<evidence type="ECO:0000313" key="11">
    <source>
        <dbReference type="EMBL" id="GGS56632.1"/>
    </source>
</evidence>